<keyword evidence="1" id="KW-1133">Transmembrane helix</keyword>
<feature type="transmembrane region" description="Helical" evidence="1">
    <location>
        <begin position="290"/>
        <end position="307"/>
    </location>
</feature>
<evidence type="ECO:0000313" key="3">
    <source>
        <dbReference type="Proteomes" id="UP000318199"/>
    </source>
</evidence>
<dbReference type="RefSeq" id="WP_145894478.1">
    <property type="nucleotide sequence ID" value="NZ_VOBQ01000014.1"/>
</dbReference>
<dbReference type="Proteomes" id="UP000318199">
    <property type="component" value="Unassembled WGS sequence"/>
</dbReference>
<protein>
    <submittedName>
        <fullName evidence="2">Uncharacterized protein</fullName>
    </submittedName>
</protein>
<sequence>MNTGAAEPSLALHAPACPQCARPMQAFDLESHYGREVATDLCPHCNVIWFDEFESVRLSGLGWVTLLRRMQAAMEGGAAPLKPQLECPRCRLNLKPVHNLTRFGRFASLECPRRHGHLQTFTLLLAERGLVRPLSHADLKTLQEEKRTPCCLNCGGPIQGPGQCSYCDSPLVVIDMPRLMAALLIRHAEVLPEESAQRVAWPCRGCGAPLEPTHTLRCEHCHHAVVVPSVLDLRPVLDRAEEALRAALPRQARPAGEKLRLMRGDPRATGFNRFLRNAFDLAGDGGPGGLPAWVGWGLLAGAIWFFWY</sequence>
<evidence type="ECO:0000256" key="1">
    <source>
        <dbReference type="SAM" id="Phobius"/>
    </source>
</evidence>
<keyword evidence="3" id="KW-1185">Reference proteome</keyword>
<dbReference type="EMBL" id="VOBQ01000014">
    <property type="protein sequence ID" value="TWO69765.1"/>
    <property type="molecule type" value="Genomic_DNA"/>
</dbReference>
<dbReference type="OrthoDB" id="9814037at2"/>
<proteinExistence type="predicted"/>
<gene>
    <name evidence="2" type="ORF">FN976_18265</name>
</gene>
<comment type="caution">
    <text evidence="2">The sequence shown here is derived from an EMBL/GenBank/DDBJ whole genome shotgun (WGS) entry which is preliminary data.</text>
</comment>
<dbReference type="AlphaFoldDB" id="A0A562ZN86"/>
<reference evidence="2 3" key="1">
    <citation type="submission" date="2019-07" db="EMBL/GenBank/DDBJ databases">
        <title>Caenimonas sedimenti sp. nov., isolated from activated sludge.</title>
        <authorList>
            <person name="Xu J."/>
        </authorList>
    </citation>
    <scope>NUCLEOTIDE SEQUENCE [LARGE SCALE GENOMIC DNA]</scope>
    <source>
        <strain evidence="2 3">HX-9-20</strain>
    </source>
</reference>
<keyword evidence="1" id="KW-0472">Membrane</keyword>
<evidence type="ECO:0000313" key="2">
    <source>
        <dbReference type="EMBL" id="TWO69765.1"/>
    </source>
</evidence>
<accession>A0A562ZN86</accession>
<name>A0A562ZN86_9BURK</name>
<keyword evidence="1" id="KW-0812">Transmembrane</keyword>
<organism evidence="2 3">
    <name type="scientific">Caenimonas sedimenti</name>
    <dbReference type="NCBI Taxonomy" id="2596921"/>
    <lineage>
        <taxon>Bacteria</taxon>
        <taxon>Pseudomonadati</taxon>
        <taxon>Pseudomonadota</taxon>
        <taxon>Betaproteobacteria</taxon>
        <taxon>Burkholderiales</taxon>
        <taxon>Comamonadaceae</taxon>
        <taxon>Caenimonas</taxon>
    </lineage>
</organism>